<dbReference type="InterPro" id="IPR011040">
    <property type="entry name" value="Sialidase"/>
</dbReference>
<dbReference type="GO" id="GO:0006689">
    <property type="term" value="P:ganglioside catabolic process"/>
    <property type="evidence" value="ECO:0007669"/>
    <property type="project" value="TreeGrafter"/>
</dbReference>
<sequence precursor="true">MIRGRTMLRRFVFSVCVVACNLSTLSATEPFLDKTDLFTAKQAGYETFRIPGVVVTNAGTVLAYCEARRGSRSDWADIEILLTRSTNGGRTWSPPQRIADSGNDTINNPVAIVDRDSGRIHFLYCINYHACYYMFSDDDGVTFSKPREITSDIEPIRSEYDWRVVATGPGHGIQLRSGRLLVPIWMSTELKHHRPSAVSVIYSDDHGTTWQVGEVVCQHPDPLINPSETIAAQLSDDRVVLNIRSENRNYRRALAFSRDGATNWSSVMFDEGLYEPICMAAIVQLPQPFANNQSTFLFSNPDSSSNPAFHGKNQFRHRENVTIRMSTDDCRTWPVSRLLQPGISGYSDLAVGPDGTVYCLYERGGDDGFAHQHLTMARFNRAWVEQTVERSP</sequence>
<comment type="catalytic activity">
    <reaction evidence="1">
        <text>Hydrolysis of alpha-(2-&gt;3)-, alpha-(2-&gt;6)-, alpha-(2-&gt;8)- glycosidic linkages of terminal sialic acid residues in oligosaccharides, glycoproteins, glycolipids, colominic acid and synthetic substrates.</text>
        <dbReference type="EC" id="3.2.1.18"/>
    </reaction>
</comment>
<dbReference type="SUPFAM" id="SSF50939">
    <property type="entry name" value="Sialidases"/>
    <property type="match status" value="1"/>
</dbReference>
<dbReference type="InterPro" id="IPR026856">
    <property type="entry name" value="Sialidase_fam"/>
</dbReference>
<dbReference type="Pfam" id="PF13088">
    <property type="entry name" value="BNR_2"/>
    <property type="match status" value="1"/>
</dbReference>
<dbReference type="GO" id="GO:0004308">
    <property type="term" value="F:exo-alpha-sialidase activity"/>
    <property type="evidence" value="ECO:0007669"/>
    <property type="project" value="UniProtKB-EC"/>
</dbReference>
<comment type="similarity">
    <text evidence="2">Belongs to the glycosyl hydrolase 33 family.</text>
</comment>
<keyword evidence="6" id="KW-0326">Glycosidase</keyword>
<dbReference type="CDD" id="cd15482">
    <property type="entry name" value="Sialidase_non-viral"/>
    <property type="match status" value="1"/>
</dbReference>
<dbReference type="EMBL" id="CP036264">
    <property type="protein sequence ID" value="QEG01938.1"/>
    <property type="molecule type" value="Genomic_DNA"/>
</dbReference>
<dbReference type="AlphaFoldDB" id="A0A5B9MSE8"/>
<evidence type="ECO:0000256" key="3">
    <source>
        <dbReference type="ARBA" id="ARBA00012733"/>
    </source>
</evidence>
<gene>
    <name evidence="6" type="primary">nedA_3</name>
    <name evidence="6" type="ORF">Mal15_60190</name>
</gene>
<dbReference type="PANTHER" id="PTHR10628">
    <property type="entry name" value="SIALIDASE"/>
    <property type="match status" value="1"/>
</dbReference>
<keyword evidence="6" id="KW-0378">Hydrolase</keyword>
<feature type="signal peptide" evidence="4">
    <location>
        <begin position="1"/>
        <end position="27"/>
    </location>
</feature>
<evidence type="ECO:0000256" key="1">
    <source>
        <dbReference type="ARBA" id="ARBA00000427"/>
    </source>
</evidence>
<feature type="domain" description="Sialidase" evidence="5">
    <location>
        <begin position="62"/>
        <end position="359"/>
    </location>
</feature>
<name>A0A5B9MSE8_9BACT</name>
<keyword evidence="7" id="KW-1185">Reference proteome</keyword>
<dbReference type="Proteomes" id="UP000321353">
    <property type="component" value="Chromosome"/>
</dbReference>
<evidence type="ECO:0000313" key="6">
    <source>
        <dbReference type="EMBL" id="QEG01938.1"/>
    </source>
</evidence>
<keyword evidence="4" id="KW-0732">Signal</keyword>
<proteinExistence type="inferred from homology"/>
<dbReference type="PANTHER" id="PTHR10628:SF30">
    <property type="entry name" value="EXO-ALPHA-SIALIDASE"/>
    <property type="match status" value="1"/>
</dbReference>
<feature type="chain" id="PRO_5022837104" description="exo-alpha-sialidase" evidence="4">
    <location>
        <begin position="28"/>
        <end position="392"/>
    </location>
</feature>
<dbReference type="Gene3D" id="2.120.10.10">
    <property type="match status" value="1"/>
</dbReference>
<accession>A0A5B9MSE8</accession>
<dbReference type="GO" id="GO:0016020">
    <property type="term" value="C:membrane"/>
    <property type="evidence" value="ECO:0007669"/>
    <property type="project" value="TreeGrafter"/>
</dbReference>
<reference evidence="6 7" key="1">
    <citation type="submission" date="2019-02" db="EMBL/GenBank/DDBJ databases">
        <title>Planctomycetal bacteria perform biofilm scaping via a novel small molecule.</title>
        <authorList>
            <person name="Jeske O."/>
            <person name="Boedeker C."/>
            <person name="Wiegand S."/>
            <person name="Breitling P."/>
            <person name="Kallscheuer N."/>
            <person name="Jogler M."/>
            <person name="Rohde M."/>
            <person name="Petersen J."/>
            <person name="Medema M.H."/>
            <person name="Surup F."/>
            <person name="Jogler C."/>
        </authorList>
    </citation>
    <scope>NUCLEOTIDE SEQUENCE [LARGE SCALE GENOMIC DNA]</scope>
    <source>
        <strain evidence="6 7">Mal15</strain>
    </source>
</reference>
<dbReference type="EC" id="3.2.1.18" evidence="3"/>
<organism evidence="6 7">
    <name type="scientific">Stieleria maiorica</name>
    <dbReference type="NCBI Taxonomy" id="2795974"/>
    <lineage>
        <taxon>Bacteria</taxon>
        <taxon>Pseudomonadati</taxon>
        <taxon>Planctomycetota</taxon>
        <taxon>Planctomycetia</taxon>
        <taxon>Pirellulales</taxon>
        <taxon>Pirellulaceae</taxon>
        <taxon>Stieleria</taxon>
    </lineage>
</organism>
<evidence type="ECO:0000313" key="7">
    <source>
        <dbReference type="Proteomes" id="UP000321353"/>
    </source>
</evidence>
<evidence type="ECO:0000256" key="4">
    <source>
        <dbReference type="SAM" id="SignalP"/>
    </source>
</evidence>
<evidence type="ECO:0000259" key="5">
    <source>
        <dbReference type="Pfam" id="PF13088"/>
    </source>
</evidence>
<protein>
    <recommendedName>
        <fullName evidence="3">exo-alpha-sialidase</fullName>
        <ecNumber evidence="3">3.2.1.18</ecNumber>
    </recommendedName>
</protein>
<dbReference type="GO" id="GO:0009313">
    <property type="term" value="P:oligosaccharide catabolic process"/>
    <property type="evidence" value="ECO:0007669"/>
    <property type="project" value="TreeGrafter"/>
</dbReference>
<dbReference type="InterPro" id="IPR036278">
    <property type="entry name" value="Sialidase_sf"/>
</dbReference>
<dbReference type="KEGG" id="smam:Mal15_60190"/>
<evidence type="ECO:0000256" key="2">
    <source>
        <dbReference type="ARBA" id="ARBA00009348"/>
    </source>
</evidence>
<dbReference type="GO" id="GO:0005737">
    <property type="term" value="C:cytoplasm"/>
    <property type="evidence" value="ECO:0007669"/>
    <property type="project" value="TreeGrafter"/>
</dbReference>